<dbReference type="AlphaFoldDB" id="A0A0D0CM37"/>
<evidence type="ECO:0000313" key="2">
    <source>
        <dbReference type="Proteomes" id="UP000053593"/>
    </source>
</evidence>
<dbReference type="EMBL" id="KN834762">
    <property type="protein sequence ID" value="KIK64119.1"/>
    <property type="molecule type" value="Genomic_DNA"/>
</dbReference>
<dbReference type="Proteomes" id="UP000053593">
    <property type="component" value="Unassembled WGS sequence"/>
</dbReference>
<keyword evidence="2" id="KW-1185">Reference proteome</keyword>
<dbReference type="OrthoDB" id="3250756at2759"/>
<protein>
    <submittedName>
        <fullName evidence="1">Unplaced genomic scaffold GYMLUscaffold_14, whole genome shotgun sequence</fullName>
    </submittedName>
</protein>
<reference evidence="1 2" key="1">
    <citation type="submission" date="2014-04" db="EMBL/GenBank/DDBJ databases">
        <title>Evolutionary Origins and Diversification of the Mycorrhizal Mutualists.</title>
        <authorList>
            <consortium name="DOE Joint Genome Institute"/>
            <consortium name="Mycorrhizal Genomics Consortium"/>
            <person name="Kohler A."/>
            <person name="Kuo A."/>
            <person name="Nagy L.G."/>
            <person name="Floudas D."/>
            <person name="Copeland A."/>
            <person name="Barry K.W."/>
            <person name="Cichocki N."/>
            <person name="Veneault-Fourrey C."/>
            <person name="LaButti K."/>
            <person name="Lindquist E.A."/>
            <person name="Lipzen A."/>
            <person name="Lundell T."/>
            <person name="Morin E."/>
            <person name="Murat C."/>
            <person name="Riley R."/>
            <person name="Ohm R."/>
            <person name="Sun H."/>
            <person name="Tunlid A."/>
            <person name="Henrissat B."/>
            <person name="Grigoriev I.V."/>
            <person name="Hibbett D.S."/>
            <person name="Martin F."/>
        </authorList>
    </citation>
    <scope>NUCLEOTIDE SEQUENCE [LARGE SCALE GENOMIC DNA]</scope>
    <source>
        <strain evidence="1 2">FD-317 M1</strain>
    </source>
</reference>
<name>A0A0D0CM37_9AGAR</name>
<sequence>KSDSSLTKPTLSTLLASESLSSLLLSSQILQTADPVSLALMCKGFQLAATLFLYSRIVLHSQAAATKMLRPIIR</sequence>
<feature type="non-terminal residue" evidence="1">
    <location>
        <position position="1"/>
    </location>
</feature>
<accession>A0A0D0CM37</accession>
<gene>
    <name evidence="1" type="ORF">GYMLUDRAFT_40370</name>
</gene>
<evidence type="ECO:0000313" key="1">
    <source>
        <dbReference type="EMBL" id="KIK64119.1"/>
    </source>
</evidence>
<dbReference type="HOGENOM" id="CLU_2694478_0_0_1"/>
<organism evidence="1 2">
    <name type="scientific">Collybiopsis luxurians FD-317 M1</name>
    <dbReference type="NCBI Taxonomy" id="944289"/>
    <lineage>
        <taxon>Eukaryota</taxon>
        <taxon>Fungi</taxon>
        <taxon>Dikarya</taxon>
        <taxon>Basidiomycota</taxon>
        <taxon>Agaricomycotina</taxon>
        <taxon>Agaricomycetes</taxon>
        <taxon>Agaricomycetidae</taxon>
        <taxon>Agaricales</taxon>
        <taxon>Marasmiineae</taxon>
        <taxon>Omphalotaceae</taxon>
        <taxon>Collybiopsis</taxon>
        <taxon>Collybiopsis luxurians</taxon>
    </lineage>
</organism>
<proteinExistence type="predicted"/>